<dbReference type="PANTHER" id="PTHR35569:SF1">
    <property type="entry name" value="CYANAMIDE HYDRATASE DDI2-RELATED"/>
    <property type="match status" value="1"/>
</dbReference>
<dbReference type="KEGG" id="scl:sce2243"/>
<proteinExistence type="predicted"/>
<sequence length="233" mass="25712">MPGRARGRRFPPGSAPHEGERTVKNEIAGIRIPDSHLAAEATELAREMSAPFLFNHVMRTYIFGALLAKRRGLALDLELFYVGAALHDLGLAARFRGPERYEVEGANAASELLKQHGVPEEAIGVVWDAIALHTVRGVPPYKRPEVALLHVGTIMDITGKDLKELSADDVDEVLQAYPRLDFKRAFPQAIADMLASKPETAFYNFTADIAERLIPGFHAPNFYDVILAAPFKE</sequence>
<evidence type="ECO:0000256" key="1">
    <source>
        <dbReference type="SAM" id="MobiDB-lite"/>
    </source>
</evidence>
<evidence type="ECO:0000313" key="4">
    <source>
        <dbReference type="Proteomes" id="UP000002139"/>
    </source>
</evidence>
<dbReference type="PANTHER" id="PTHR35569">
    <property type="entry name" value="CYANAMIDE HYDRATASE DDI2-RELATED"/>
    <property type="match status" value="1"/>
</dbReference>
<dbReference type="STRING" id="448385.sce2243"/>
<protein>
    <recommendedName>
        <fullName evidence="2">HD domain-containing protein</fullName>
    </recommendedName>
</protein>
<evidence type="ECO:0000313" key="3">
    <source>
        <dbReference type="EMBL" id="CAN92402.1"/>
    </source>
</evidence>
<name>A9FWQ4_SORC5</name>
<keyword evidence="4" id="KW-1185">Reference proteome</keyword>
<reference evidence="3 4" key="1">
    <citation type="journal article" date="2007" name="Nat. Biotechnol.">
        <title>Complete genome sequence of the myxobacterium Sorangium cellulosum.</title>
        <authorList>
            <person name="Schneiker S."/>
            <person name="Perlova O."/>
            <person name="Kaiser O."/>
            <person name="Gerth K."/>
            <person name="Alici A."/>
            <person name="Altmeyer M.O."/>
            <person name="Bartels D."/>
            <person name="Bekel T."/>
            <person name="Beyer S."/>
            <person name="Bode E."/>
            <person name="Bode H.B."/>
            <person name="Bolten C.J."/>
            <person name="Choudhuri J.V."/>
            <person name="Doss S."/>
            <person name="Elnakady Y.A."/>
            <person name="Frank B."/>
            <person name="Gaigalat L."/>
            <person name="Goesmann A."/>
            <person name="Groeger C."/>
            <person name="Gross F."/>
            <person name="Jelsbak L."/>
            <person name="Jelsbak L."/>
            <person name="Kalinowski J."/>
            <person name="Kegler C."/>
            <person name="Knauber T."/>
            <person name="Konietzny S."/>
            <person name="Kopp M."/>
            <person name="Krause L."/>
            <person name="Krug D."/>
            <person name="Linke B."/>
            <person name="Mahmud T."/>
            <person name="Martinez-Arias R."/>
            <person name="McHardy A.C."/>
            <person name="Merai M."/>
            <person name="Meyer F."/>
            <person name="Mormann S."/>
            <person name="Munoz-Dorado J."/>
            <person name="Perez J."/>
            <person name="Pradella S."/>
            <person name="Rachid S."/>
            <person name="Raddatz G."/>
            <person name="Rosenau F."/>
            <person name="Rueckert C."/>
            <person name="Sasse F."/>
            <person name="Scharfe M."/>
            <person name="Schuster S.C."/>
            <person name="Suen G."/>
            <person name="Treuner-Lange A."/>
            <person name="Velicer G.J."/>
            <person name="Vorholter F.-J."/>
            <person name="Weissman K.J."/>
            <person name="Welch R.D."/>
            <person name="Wenzel S.C."/>
            <person name="Whitworth D.E."/>
            <person name="Wilhelm S."/>
            <person name="Wittmann C."/>
            <person name="Bloecker H."/>
            <person name="Puehler A."/>
            <person name="Mueller R."/>
        </authorList>
    </citation>
    <scope>NUCLEOTIDE SEQUENCE [LARGE SCALE GENOMIC DNA]</scope>
    <source>
        <strain evidence="4">So ce56</strain>
    </source>
</reference>
<feature type="domain" description="HD" evidence="2">
    <location>
        <begin position="54"/>
        <end position="146"/>
    </location>
</feature>
<dbReference type="EMBL" id="AM746676">
    <property type="protein sequence ID" value="CAN92402.1"/>
    <property type="molecule type" value="Genomic_DNA"/>
</dbReference>
<dbReference type="Proteomes" id="UP000002139">
    <property type="component" value="Chromosome"/>
</dbReference>
<organism evidence="3 4">
    <name type="scientific">Sorangium cellulosum (strain So ce56)</name>
    <name type="common">Polyangium cellulosum (strain So ce56)</name>
    <dbReference type="NCBI Taxonomy" id="448385"/>
    <lineage>
        <taxon>Bacteria</taxon>
        <taxon>Pseudomonadati</taxon>
        <taxon>Myxococcota</taxon>
        <taxon>Polyangia</taxon>
        <taxon>Polyangiales</taxon>
        <taxon>Polyangiaceae</taxon>
        <taxon>Sorangium</taxon>
    </lineage>
</organism>
<dbReference type="SUPFAM" id="SSF109604">
    <property type="entry name" value="HD-domain/PDEase-like"/>
    <property type="match status" value="1"/>
</dbReference>
<evidence type="ECO:0000259" key="2">
    <source>
        <dbReference type="Pfam" id="PF01966"/>
    </source>
</evidence>
<feature type="region of interest" description="Disordered" evidence="1">
    <location>
        <begin position="1"/>
        <end position="20"/>
    </location>
</feature>
<dbReference type="Pfam" id="PF01966">
    <property type="entry name" value="HD"/>
    <property type="match status" value="1"/>
</dbReference>
<gene>
    <name evidence="3" type="ordered locus">sce2243</name>
</gene>
<dbReference type="Gene3D" id="1.10.3210.10">
    <property type="entry name" value="Hypothetical protein af1432"/>
    <property type="match status" value="1"/>
</dbReference>
<dbReference type="HOGENOM" id="CLU_070871_0_0_7"/>
<dbReference type="AlphaFoldDB" id="A9FWQ4"/>
<dbReference type="InterPro" id="IPR006674">
    <property type="entry name" value="HD_domain"/>
</dbReference>
<dbReference type="eggNOG" id="COG1418">
    <property type="taxonomic scope" value="Bacteria"/>
</dbReference>
<accession>A9FWQ4</accession>